<dbReference type="Proteomes" id="UP001283361">
    <property type="component" value="Unassembled WGS sequence"/>
</dbReference>
<feature type="region of interest" description="Disordered" evidence="1">
    <location>
        <begin position="139"/>
        <end position="242"/>
    </location>
</feature>
<feature type="compositionally biased region" description="Polar residues" evidence="1">
    <location>
        <begin position="195"/>
        <end position="204"/>
    </location>
</feature>
<sequence>MKSRAENAGSVVNSVQRLSSARVCQNFSKIRYASRHVDPDWHNGYRKTIQERSEASSNRNKKPIKDYNKLQQLQELVGHSYLPQARLELRHPRGRNPPAWRRRTRPSDLICQSEVSRRRHLTQQFGFSLPLHRSCLATISPRRRPNDPGTEITTISPRRRPNDPGTEITTISPRRRPNDPGTEITTISPRRRTNDPGTEITTISPRRRPNDPGTEITTISPRRRPNDPGTEITTISPRRRIK</sequence>
<evidence type="ECO:0000313" key="2">
    <source>
        <dbReference type="EMBL" id="KAK3793040.1"/>
    </source>
</evidence>
<protein>
    <submittedName>
        <fullName evidence="2">Uncharacterized protein</fullName>
    </submittedName>
</protein>
<dbReference type="AlphaFoldDB" id="A0AAE1AS49"/>
<proteinExistence type="predicted"/>
<keyword evidence="3" id="KW-1185">Reference proteome</keyword>
<gene>
    <name evidence="2" type="ORF">RRG08_054976</name>
</gene>
<dbReference type="EMBL" id="JAWDGP010001291">
    <property type="protein sequence ID" value="KAK3793040.1"/>
    <property type="molecule type" value="Genomic_DNA"/>
</dbReference>
<reference evidence="2" key="1">
    <citation type="journal article" date="2023" name="G3 (Bethesda)">
        <title>A reference genome for the long-term kleptoplast-retaining sea slug Elysia crispata morphotype clarki.</title>
        <authorList>
            <person name="Eastman K.E."/>
            <person name="Pendleton A.L."/>
            <person name="Shaikh M.A."/>
            <person name="Suttiyut T."/>
            <person name="Ogas R."/>
            <person name="Tomko P."/>
            <person name="Gavelis G."/>
            <person name="Widhalm J.R."/>
            <person name="Wisecaver J.H."/>
        </authorList>
    </citation>
    <scope>NUCLEOTIDE SEQUENCE</scope>
    <source>
        <strain evidence="2">ECLA1</strain>
    </source>
</reference>
<accession>A0AAE1AS49</accession>
<comment type="caution">
    <text evidence="2">The sequence shown here is derived from an EMBL/GenBank/DDBJ whole genome shotgun (WGS) entry which is preliminary data.</text>
</comment>
<organism evidence="2 3">
    <name type="scientific">Elysia crispata</name>
    <name type="common">lettuce slug</name>
    <dbReference type="NCBI Taxonomy" id="231223"/>
    <lineage>
        <taxon>Eukaryota</taxon>
        <taxon>Metazoa</taxon>
        <taxon>Spiralia</taxon>
        <taxon>Lophotrochozoa</taxon>
        <taxon>Mollusca</taxon>
        <taxon>Gastropoda</taxon>
        <taxon>Heterobranchia</taxon>
        <taxon>Euthyneura</taxon>
        <taxon>Panpulmonata</taxon>
        <taxon>Sacoglossa</taxon>
        <taxon>Placobranchoidea</taxon>
        <taxon>Plakobranchidae</taxon>
        <taxon>Elysia</taxon>
    </lineage>
</organism>
<name>A0AAE1AS49_9GAST</name>
<evidence type="ECO:0000313" key="3">
    <source>
        <dbReference type="Proteomes" id="UP001283361"/>
    </source>
</evidence>
<evidence type="ECO:0000256" key="1">
    <source>
        <dbReference type="SAM" id="MobiDB-lite"/>
    </source>
</evidence>